<feature type="binding site" evidence="25">
    <location>
        <position position="320"/>
    </location>
    <ligand>
        <name>FAD</name>
        <dbReference type="ChEBI" id="CHEBI:57692"/>
    </ligand>
</feature>
<dbReference type="PROSITE" id="PS51384">
    <property type="entry name" value="FAD_FR"/>
    <property type="match status" value="1"/>
</dbReference>
<evidence type="ECO:0000259" key="27">
    <source>
        <dbReference type="PROSITE" id="PS50255"/>
    </source>
</evidence>
<dbReference type="RefSeq" id="XP_067481809.1">
    <property type="nucleotide sequence ID" value="XM_067622400.1"/>
</dbReference>
<dbReference type="GO" id="GO:0020037">
    <property type="term" value="F:heme binding"/>
    <property type="evidence" value="ECO:0007669"/>
    <property type="project" value="UniProtKB-UniRule"/>
</dbReference>
<evidence type="ECO:0000256" key="22">
    <source>
        <dbReference type="ARBA" id="ARBA00041901"/>
    </source>
</evidence>
<evidence type="ECO:0000256" key="26">
    <source>
        <dbReference type="RuleBase" id="RU362121"/>
    </source>
</evidence>
<keyword evidence="7 25" id="KW-0285">Flavoprotein</keyword>
<evidence type="ECO:0000256" key="6">
    <source>
        <dbReference type="ARBA" id="ARBA00022617"/>
    </source>
</evidence>
<comment type="catalytic activity">
    <reaction evidence="23">
        <text>2 Fe(III)-[cytochrome b5] + NADH = 2 Fe(II)-[cytochrome b5] + NAD(+) + H(+)</text>
        <dbReference type="Rhea" id="RHEA:46680"/>
        <dbReference type="Rhea" id="RHEA-COMP:10438"/>
        <dbReference type="Rhea" id="RHEA-COMP:10439"/>
        <dbReference type="ChEBI" id="CHEBI:15378"/>
        <dbReference type="ChEBI" id="CHEBI:29033"/>
        <dbReference type="ChEBI" id="CHEBI:29034"/>
        <dbReference type="ChEBI" id="CHEBI:57540"/>
        <dbReference type="ChEBI" id="CHEBI:57945"/>
        <dbReference type="EC" id="1.6.2.2"/>
    </reaction>
</comment>
<name>A0A1L9USF1_ASPBC</name>
<dbReference type="VEuPathDB" id="FungiDB:ASPBRDRAFT_27586"/>
<dbReference type="SUPFAM" id="SSF63380">
    <property type="entry name" value="Riboflavin synthase domain-like"/>
    <property type="match status" value="1"/>
</dbReference>
<evidence type="ECO:0000256" key="12">
    <source>
        <dbReference type="ARBA" id="ARBA00022827"/>
    </source>
</evidence>
<evidence type="ECO:0000256" key="16">
    <source>
        <dbReference type="ARBA" id="ARBA00023027"/>
    </source>
</evidence>
<keyword evidence="9" id="KW-0812">Transmembrane</keyword>
<dbReference type="Proteomes" id="UP000184499">
    <property type="component" value="Unassembled WGS sequence"/>
</dbReference>
<evidence type="ECO:0000256" key="13">
    <source>
        <dbReference type="ARBA" id="ARBA00022989"/>
    </source>
</evidence>
<keyword evidence="16" id="KW-0520">NAD</keyword>
<dbReference type="Gene3D" id="3.10.120.10">
    <property type="entry name" value="Cytochrome b5-like heme/steroid binding domain"/>
    <property type="match status" value="1"/>
</dbReference>
<dbReference type="OMA" id="KGAMQYS"/>
<evidence type="ECO:0000256" key="14">
    <source>
        <dbReference type="ARBA" id="ARBA00023002"/>
    </source>
</evidence>
<feature type="binding site" evidence="25">
    <location>
        <position position="301"/>
    </location>
    <ligand>
        <name>FAD</name>
        <dbReference type="ChEBI" id="CHEBI:57692"/>
    </ligand>
</feature>
<dbReference type="GO" id="GO:0005783">
    <property type="term" value="C:endoplasmic reticulum"/>
    <property type="evidence" value="ECO:0007669"/>
    <property type="project" value="TreeGrafter"/>
</dbReference>
<feature type="binding site" evidence="25">
    <location>
        <position position="369"/>
    </location>
    <ligand>
        <name>FAD</name>
        <dbReference type="ChEBI" id="CHEBI:57692"/>
    </ligand>
</feature>
<dbReference type="InterPro" id="IPR018506">
    <property type="entry name" value="Cyt_B5_heme-BS"/>
</dbReference>
<dbReference type="EMBL" id="KV878681">
    <property type="protein sequence ID" value="OJJ74561.1"/>
    <property type="molecule type" value="Genomic_DNA"/>
</dbReference>
<evidence type="ECO:0000256" key="2">
    <source>
        <dbReference type="ARBA" id="ARBA00004572"/>
    </source>
</evidence>
<dbReference type="GO" id="GO:0046872">
    <property type="term" value="F:metal ion binding"/>
    <property type="evidence" value="ECO:0007669"/>
    <property type="project" value="UniProtKB-UniRule"/>
</dbReference>
<dbReference type="InterPro" id="IPR039261">
    <property type="entry name" value="FNR_nucleotide-bd"/>
</dbReference>
<dbReference type="PANTHER" id="PTHR19370:SF178">
    <property type="entry name" value="CYTOCHROME-B5 REDUCTASE"/>
    <property type="match status" value="1"/>
</dbReference>
<evidence type="ECO:0000256" key="5">
    <source>
        <dbReference type="ARBA" id="ARBA00012011"/>
    </source>
</evidence>
<dbReference type="InterPro" id="IPR001834">
    <property type="entry name" value="CBR-like"/>
</dbReference>
<dbReference type="FunFam" id="3.40.50.80:FF:000019">
    <property type="entry name" value="NADH-cytochrome b5 reductase"/>
    <property type="match status" value="1"/>
</dbReference>
<evidence type="ECO:0000259" key="28">
    <source>
        <dbReference type="PROSITE" id="PS51384"/>
    </source>
</evidence>
<gene>
    <name evidence="29" type="ORF">ASPBRDRAFT_27586</name>
</gene>
<dbReference type="GO" id="GO:0090524">
    <property type="term" value="F:cytochrome-b5 reductase activity, acting on NADH"/>
    <property type="evidence" value="ECO:0007669"/>
    <property type="project" value="UniProtKB-EC"/>
</dbReference>
<dbReference type="InterPro" id="IPR001433">
    <property type="entry name" value="OxRdtase_FAD/NAD-bd"/>
</dbReference>
<feature type="binding site" evidence="25">
    <location>
        <position position="327"/>
    </location>
    <ligand>
        <name>FAD</name>
        <dbReference type="ChEBI" id="CHEBI:57692"/>
    </ligand>
</feature>
<dbReference type="Pfam" id="PF00970">
    <property type="entry name" value="FAD_binding_6"/>
    <property type="match status" value="1"/>
</dbReference>
<keyword evidence="10 26" id="KW-0479">Metal-binding</keyword>
<dbReference type="FunFam" id="2.40.30.10:FF:000032">
    <property type="entry name" value="NADH-cytochrome b5 reductase"/>
    <property type="match status" value="1"/>
</dbReference>
<dbReference type="GO" id="GO:0016740">
    <property type="term" value="F:transferase activity"/>
    <property type="evidence" value="ECO:0007669"/>
    <property type="project" value="UniProtKB-KW"/>
</dbReference>
<keyword evidence="17" id="KW-0496">Mitochondrion</keyword>
<comment type="subcellular location">
    <subcellularLocation>
        <location evidence="2">Mitochondrion outer membrane</location>
        <topology evidence="2">Single-pass membrane protein</topology>
    </subcellularLocation>
</comment>
<dbReference type="OrthoDB" id="260519at2759"/>
<evidence type="ECO:0000256" key="15">
    <source>
        <dbReference type="ARBA" id="ARBA00023004"/>
    </source>
</evidence>
<dbReference type="InterPro" id="IPR001709">
    <property type="entry name" value="Flavoprot_Pyr_Nucl_cyt_Rdtase"/>
</dbReference>
<keyword evidence="13" id="KW-1133">Transmembrane helix</keyword>
<evidence type="ECO:0000256" key="19">
    <source>
        <dbReference type="ARBA" id="ARBA00037104"/>
    </source>
</evidence>
<evidence type="ECO:0000256" key="7">
    <source>
        <dbReference type="ARBA" id="ARBA00022630"/>
    </source>
</evidence>
<dbReference type="InterPro" id="IPR017938">
    <property type="entry name" value="Riboflavin_synthase-like_b-brl"/>
</dbReference>
<evidence type="ECO:0000313" key="29">
    <source>
        <dbReference type="EMBL" id="OJJ74561.1"/>
    </source>
</evidence>
<comment type="similarity">
    <text evidence="4">Belongs to the flavoprotein pyridine nucleotide cytochrome reductase family.</text>
</comment>
<dbReference type="SMART" id="SM01117">
    <property type="entry name" value="Cyt-b5"/>
    <property type="match status" value="1"/>
</dbReference>
<evidence type="ECO:0000256" key="18">
    <source>
        <dbReference type="ARBA" id="ARBA00023136"/>
    </source>
</evidence>
<comment type="function">
    <text evidence="19">NADH-dependent reductase for DPH3 and cytochrome b5. Required for the first step of diphthamide biosynthesis, a post-translational modification of histidine which occurs in elongation factor 2. DPH1 and DPH2 transfer a 3-amino-3-carboxypropyl (ACP) group from S-adenosyl-L-methionine (SAM) to a histidine residue, the reaction is assisted by a reduction system comprising DPH3 and a NADH-dependent reductase, predominantly CBR1. By reducing DPH3, also involved in the formation of the tRNA wobble base modification mcm5s 2U (5-methoxycarbonylmethyl-2-thiouridine), mediated by the elongator complex. The cytochrome b5/NADH cytochrome b5 reductase electron transfer system supports the catalytic activity of several sterol biosynthetic enzymes.</text>
</comment>
<accession>A0A1L9USF1</accession>
<keyword evidence="30" id="KW-1185">Reference proteome</keyword>
<evidence type="ECO:0000256" key="24">
    <source>
        <dbReference type="ARBA" id="ARBA00049138"/>
    </source>
</evidence>
<comment type="subunit">
    <text evidence="20">Monomer. Component of the 2-(3-amino-3-carboxypropyl)histidine synthase complex composed of DPH1, DPH2, DPH3 and a NADH-dependent reductase, predominantly CBR1.</text>
</comment>
<comment type="cofactor">
    <cofactor evidence="1 25">
        <name>FAD</name>
        <dbReference type="ChEBI" id="CHEBI:57692"/>
    </cofactor>
</comment>
<dbReference type="SUPFAM" id="SSF55856">
    <property type="entry name" value="Cytochrome b5-like heme/steroid binding domain"/>
    <property type="match status" value="1"/>
</dbReference>
<evidence type="ECO:0000256" key="1">
    <source>
        <dbReference type="ARBA" id="ARBA00001974"/>
    </source>
</evidence>
<comment type="pathway">
    <text evidence="3">Protein modification; peptidyl-diphthamide biosynthesis.</text>
</comment>
<dbReference type="PROSITE" id="PS00191">
    <property type="entry name" value="CYTOCHROME_B5_1"/>
    <property type="match status" value="1"/>
</dbReference>
<proteinExistence type="inferred from homology"/>
<protein>
    <recommendedName>
        <fullName evidence="21">NADH-cytochrome b5 reductase 1</fullName>
        <ecNumber evidence="5">1.6.2.2</ecNumber>
    </recommendedName>
    <alternativeName>
        <fullName evidence="22">Microsomal cytochrome b reductase</fullName>
    </alternativeName>
</protein>
<dbReference type="InterPro" id="IPR008333">
    <property type="entry name" value="Cbr1-like_FAD-bd_dom"/>
</dbReference>
<keyword evidence="18" id="KW-0472">Membrane</keyword>
<keyword evidence="11" id="KW-1000">Mitochondrion outer membrane</keyword>
<evidence type="ECO:0000313" key="30">
    <source>
        <dbReference type="Proteomes" id="UP000184499"/>
    </source>
</evidence>
<keyword evidence="15 26" id="KW-0408">Iron</keyword>
<dbReference type="InterPro" id="IPR001199">
    <property type="entry name" value="Cyt_B5-like_heme/steroid-bd"/>
</dbReference>
<keyword evidence="8" id="KW-0808">Transferase</keyword>
<dbReference type="GO" id="GO:0005741">
    <property type="term" value="C:mitochondrial outer membrane"/>
    <property type="evidence" value="ECO:0007669"/>
    <property type="project" value="UniProtKB-SubCell"/>
</dbReference>
<evidence type="ECO:0000256" key="25">
    <source>
        <dbReference type="PIRSR" id="PIRSR601834-1"/>
    </source>
</evidence>
<feature type="binding site" evidence="25">
    <location>
        <position position="318"/>
    </location>
    <ligand>
        <name>FAD</name>
        <dbReference type="ChEBI" id="CHEBI:57692"/>
    </ligand>
</feature>
<dbReference type="InterPro" id="IPR036400">
    <property type="entry name" value="Cyt_B5-like_heme/steroid_sf"/>
</dbReference>
<comment type="similarity">
    <text evidence="26">Belongs to the cytochrome b5 family.</text>
</comment>
<dbReference type="STRING" id="767769.A0A1L9USF1"/>
<evidence type="ECO:0000256" key="8">
    <source>
        <dbReference type="ARBA" id="ARBA00022679"/>
    </source>
</evidence>
<evidence type="ECO:0000256" key="21">
    <source>
        <dbReference type="ARBA" id="ARBA00039438"/>
    </source>
</evidence>
<dbReference type="PRINTS" id="PR00363">
    <property type="entry name" value="CYTOCHROMEB5"/>
</dbReference>
<keyword evidence="6 26" id="KW-0349">Heme</keyword>
<dbReference type="Gene3D" id="2.40.30.10">
    <property type="entry name" value="Translation factors"/>
    <property type="match status" value="1"/>
</dbReference>
<keyword evidence="14" id="KW-0560">Oxidoreductase</keyword>
<dbReference type="PANTHER" id="PTHR19370">
    <property type="entry name" value="NADH-CYTOCHROME B5 REDUCTASE"/>
    <property type="match status" value="1"/>
</dbReference>
<feature type="domain" description="FAD-binding FR-type" evidence="28">
    <location>
        <begin position="249"/>
        <end position="352"/>
    </location>
</feature>
<dbReference type="GeneID" id="93574888"/>
<dbReference type="AlphaFoldDB" id="A0A1L9USF1"/>
<dbReference type="PROSITE" id="PS50255">
    <property type="entry name" value="CYTOCHROME_B5_2"/>
    <property type="match status" value="1"/>
</dbReference>
<organism evidence="29 30">
    <name type="scientific">Aspergillus brasiliensis (strain CBS 101740 / IMI 381727 / IBT 21946)</name>
    <dbReference type="NCBI Taxonomy" id="767769"/>
    <lineage>
        <taxon>Eukaryota</taxon>
        <taxon>Fungi</taxon>
        <taxon>Dikarya</taxon>
        <taxon>Ascomycota</taxon>
        <taxon>Pezizomycotina</taxon>
        <taxon>Eurotiomycetes</taxon>
        <taxon>Eurotiomycetidae</taxon>
        <taxon>Eurotiales</taxon>
        <taxon>Aspergillaceae</taxon>
        <taxon>Aspergillus</taxon>
        <taxon>Aspergillus subgen. Circumdati</taxon>
    </lineage>
</organism>
<evidence type="ECO:0000256" key="20">
    <source>
        <dbReference type="ARBA" id="ARBA00038836"/>
    </source>
</evidence>
<keyword evidence="12 25" id="KW-0274">FAD</keyword>
<evidence type="ECO:0000256" key="11">
    <source>
        <dbReference type="ARBA" id="ARBA00022787"/>
    </source>
</evidence>
<dbReference type="PRINTS" id="PR00371">
    <property type="entry name" value="FPNCR"/>
</dbReference>
<evidence type="ECO:0000256" key="17">
    <source>
        <dbReference type="ARBA" id="ARBA00023128"/>
    </source>
</evidence>
<feature type="binding site" evidence="25">
    <location>
        <position position="303"/>
    </location>
    <ligand>
        <name>FAD</name>
        <dbReference type="ChEBI" id="CHEBI:57692"/>
    </ligand>
</feature>
<reference evidence="30" key="1">
    <citation type="journal article" date="2017" name="Genome Biol.">
        <title>Comparative genomics reveals high biological diversity and specific adaptations in the industrially and medically important fungal genus Aspergillus.</title>
        <authorList>
            <person name="de Vries R.P."/>
            <person name="Riley R."/>
            <person name="Wiebenga A."/>
            <person name="Aguilar-Osorio G."/>
            <person name="Amillis S."/>
            <person name="Uchima C.A."/>
            <person name="Anderluh G."/>
            <person name="Asadollahi M."/>
            <person name="Askin M."/>
            <person name="Barry K."/>
            <person name="Battaglia E."/>
            <person name="Bayram O."/>
            <person name="Benocci T."/>
            <person name="Braus-Stromeyer S.A."/>
            <person name="Caldana C."/>
            <person name="Canovas D."/>
            <person name="Cerqueira G.C."/>
            <person name="Chen F."/>
            <person name="Chen W."/>
            <person name="Choi C."/>
            <person name="Clum A."/>
            <person name="Dos Santos R.A."/>
            <person name="Damasio A.R."/>
            <person name="Diallinas G."/>
            <person name="Emri T."/>
            <person name="Fekete E."/>
            <person name="Flipphi M."/>
            <person name="Freyberg S."/>
            <person name="Gallo A."/>
            <person name="Gournas C."/>
            <person name="Habgood R."/>
            <person name="Hainaut M."/>
            <person name="Harispe M.L."/>
            <person name="Henrissat B."/>
            <person name="Hilden K.S."/>
            <person name="Hope R."/>
            <person name="Hossain A."/>
            <person name="Karabika E."/>
            <person name="Karaffa L."/>
            <person name="Karanyi Z."/>
            <person name="Krasevec N."/>
            <person name="Kuo A."/>
            <person name="Kusch H."/>
            <person name="LaButti K."/>
            <person name="Lagendijk E.L."/>
            <person name="Lapidus A."/>
            <person name="Levasseur A."/>
            <person name="Lindquist E."/>
            <person name="Lipzen A."/>
            <person name="Logrieco A.F."/>
            <person name="MacCabe A."/>
            <person name="Maekelae M.R."/>
            <person name="Malavazi I."/>
            <person name="Melin P."/>
            <person name="Meyer V."/>
            <person name="Mielnichuk N."/>
            <person name="Miskei M."/>
            <person name="Molnar A.P."/>
            <person name="Mule G."/>
            <person name="Ngan C.Y."/>
            <person name="Orejas M."/>
            <person name="Orosz E."/>
            <person name="Ouedraogo J.P."/>
            <person name="Overkamp K.M."/>
            <person name="Park H.-S."/>
            <person name="Perrone G."/>
            <person name="Piumi F."/>
            <person name="Punt P.J."/>
            <person name="Ram A.F."/>
            <person name="Ramon A."/>
            <person name="Rauscher S."/>
            <person name="Record E."/>
            <person name="Riano-Pachon D.M."/>
            <person name="Robert V."/>
            <person name="Roehrig J."/>
            <person name="Ruller R."/>
            <person name="Salamov A."/>
            <person name="Salih N.S."/>
            <person name="Samson R.A."/>
            <person name="Sandor E."/>
            <person name="Sanguinetti M."/>
            <person name="Schuetze T."/>
            <person name="Sepcic K."/>
            <person name="Shelest E."/>
            <person name="Sherlock G."/>
            <person name="Sophianopoulou V."/>
            <person name="Squina F.M."/>
            <person name="Sun H."/>
            <person name="Susca A."/>
            <person name="Todd R.B."/>
            <person name="Tsang A."/>
            <person name="Unkles S.E."/>
            <person name="van de Wiele N."/>
            <person name="van Rossen-Uffink D."/>
            <person name="Oliveira J.V."/>
            <person name="Vesth T.C."/>
            <person name="Visser J."/>
            <person name="Yu J.-H."/>
            <person name="Zhou M."/>
            <person name="Andersen M.R."/>
            <person name="Archer D.B."/>
            <person name="Baker S.E."/>
            <person name="Benoit I."/>
            <person name="Brakhage A.A."/>
            <person name="Braus G.H."/>
            <person name="Fischer R."/>
            <person name="Frisvad J.C."/>
            <person name="Goldman G.H."/>
            <person name="Houbraken J."/>
            <person name="Oakley B."/>
            <person name="Pocsi I."/>
            <person name="Scazzocchio C."/>
            <person name="Seiboth B."/>
            <person name="vanKuyk P.A."/>
            <person name="Wortman J."/>
            <person name="Dyer P.S."/>
            <person name="Grigoriev I.V."/>
        </authorList>
    </citation>
    <scope>NUCLEOTIDE SEQUENCE [LARGE SCALE GENOMIC DNA]</scope>
    <source>
        <strain evidence="30">CBS 101740 / IMI 381727 / IBT 21946</strain>
    </source>
</reference>
<sequence length="493" mass="54374">MATFTLEQVQKHNTADDLWIVLHNKGQSLNSLALQNLELTIDTVYNITEYIEDHPGGKEVLIEVAGTDATEAFEEIGHSDEAREQLEPYFVGDLPSEEQTEAVEIYRPTFEQVSQSAAIDVKKTSWGFILRTASKLGLGGLICTAIVTAYNRGMTPSQALQVVHSSLFSIQLPRGTGSDGSSHFWLGAGISSIVQFSATIGLGLWASTKLDVQQEFTHYAPHRPSKSAHLMRLPKTTTTISRPKPLDPRQWRPFTMTQKTEIAPHVYHIVFALPNPDDILGLPTGQHIALRATVNGTSVARSYTPVSNNKDRGRIELLVKVYPQGAMTQHLAQMKVGDTIEIRGPKGAMQYSPRYAKHIGMIAGGTGITPMYQLIRAICEDPTDTDTRVSLMYANNTEEDILLRAELDKFSRDHPDRFQVHYVLSKPGDDWTGYRGFVTAELIQKHLPIAGPDSKMLLCGPPPMVGAMKKALLGLGWTMPGVVARAGDQVFLF</sequence>
<dbReference type="SUPFAM" id="SSF52343">
    <property type="entry name" value="Ferredoxin reductase-like, C-terminal NADP-linked domain"/>
    <property type="match status" value="1"/>
</dbReference>
<evidence type="ECO:0000256" key="10">
    <source>
        <dbReference type="ARBA" id="ARBA00022723"/>
    </source>
</evidence>
<comment type="catalytic activity">
    <reaction evidence="24">
        <text>2 Fe(3+)-[Dph3] + NADH = 2 Fe(2+)-[Dph3] + NAD(+) + H(+)</text>
        <dbReference type="Rhea" id="RHEA:71231"/>
        <dbReference type="Rhea" id="RHEA-COMP:18002"/>
        <dbReference type="Rhea" id="RHEA-COMP:18003"/>
        <dbReference type="ChEBI" id="CHEBI:15378"/>
        <dbReference type="ChEBI" id="CHEBI:29033"/>
        <dbReference type="ChEBI" id="CHEBI:29034"/>
        <dbReference type="ChEBI" id="CHEBI:57540"/>
        <dbReference type="ChEBI" id="CHEBI:57945"/>
        <dbReference type="ChEBI" id="CHEBI:83228"/>
    </reaction>
    <physiologicalReaction direction="left-to-right" evidence="24">
        <dbReference type="Rhea" id="RHEA:71232"/>
    </physiologicalReaction>
</comment>
<evidence type="ECO:0000256" key="23">
    <source>
        <dbReference type="ARBA" id="ARBA00047682"/>
    </source>
</evidence>
<dbReference type="EC" id="1.6.2.2" evidence="5"/>
<dbReference type="PRINTS" id="PR00406">
    <property type="entry name" value="CYTB5RDTASE"/>
</dbReference>
<evidence type="ECO:0000256" key="3">
    <source>
        <dbReference type="ARBA" id="ARBA00005156"/>
    </source>
</evidence>
<feature type="domain" description="Cytochrome b5 heme-binding" evidence="27">
    <location>
        <begin position="1"/>
        <end position="95"/>
    </location>
</feature>
<dbReference type="InterPro" id="IPR017927">
    <property type="entry name" value="FAD-bd_FR_type"/>
</dbReference>
<dbReference type="CDD" id="cd06183">
    <property type="entry name" value="cyt_b5_reduct_like"/>
    <property type="match status" value="1"/>
</dbReference>
<evidence type="ECO:0000256" key="4">
    <source>
        <dbReference type="ARBA" id="ARBA00006105"/>
    </source>
</evidence>
<dbReference type="Pfam" id="PF00175">
    <property type="entry name" value="NAD_binding_1"/>
    <property type="match status" value="1"/>
</dbReference>
<evidence type="ECO:0000256" key="9">
    <source>
        <dbReference type="ARBA" id="ARBA00022692"/>
    </source>
</evidence>
<dbReference type="Pfam" id="PF00173">
    <property type="entry name" value="Cyt-b5"/>
    <property type="match status" value="1"/>
</dbReference>
<dbReference type="Gene3D" id="3.40.50.80">
    <property type="entry name" value="Nucleotide-binding domain of ferredoxin-NADP reductase (FNR) module"/>
    <property type="match status" value="1"/>
</dbReference>